<organism evidence="1 2">
    <name type="scientific">Rosistilla ulvae</name>
    <dbReference type="NCBI Taxonomy" id="1930277"/>
    <lineage>
        <taxon>Bacteria</taxon>
        <taxon>Pseudomonadati</taxon>
        <taxon>Planctomycetota</taxon>
        <taxon>Planctomycetia</taxon>
        <taxon>Pirellulales</taxon>
        <taxon>Pirellulaceae</taxon>
        <taxon>Rosistilla</taxon>
    </lineage>
</organism>
<keyword evidence="2" id="KW-1185">Reference proteome</keyword>
<dbReference type="KEGG" id="ruv:EC9_04410"/>
<protein>
    <submittedName>
        <fullName evidence="1">Uncharacterized protein</fullName>
    </submittedName>
</protein>
<dbReference type="EMBL" id="CP036261">
    <property type="protein sequence ID" value="QDS86281.1"/>
    <property type="molecule type" value="Genomic_DNA"/>
</dbReference>
<gene>
    <name evidence="1" type="ORF">EC9_04410</name>
</gene>
<dbReference type="Proteomes" id="UP000319557">
    <property type="component" value="Chromosome"/>
</dbReference>
<proteinExistence type="predicted"/>
<name>A0A517LUH8_9BACT</name>
<reference evidence="1 2" key="1">
    <citation type="submission" date="2019-02" db="EMBL/GenBank/DDBJ databases">
        <title>Deep-cultivation of Planctomycetes and their phenomic and genomic characterization uncovers novel biology.</title>
        <authorList>
            <person name="Wiegand S."/>
            <person name="Jogler M."/>
            <person name="Boedeker C."/>
            <person name="Pinto D."/>
            <person name="Vollmers J."/>
            <person name="Rivas-Marin E."/>
            <person name="Kohn T."/>
            <person name="Peeters S.H."/>
            <person name="Heuer A."/>
            <person name="Rast P."/>
            <person name="Oberbeckmann S."/>
            <person name="Bunk B."/>
            <person name="Jeske O."/>
            <person name="Meyerdierks A."/>
            <person name="Storesund J.E."/>
            <person name="Kallscheuer N."/>
            <person name="Luecker S."/>
            <person name="Lage O.M."/>
            <person name="Pohl T."/>
            <person name="Merkel B.J."/>
            <person name="Hornburger P."/>
            <person name="Mueller R.-W."/>
            <person name="Bruemmer F."/>
            <person name="Labrenz M."/>
            <person name="Spormann A.M."/>
            <person name="Op den Camp H."/>
            <person name="Overmann J."/>
            <person name="Amann R."/>
            <person name="Jetten M.S.M."/>
            <person name="Mascher T."/>
            <person name="Medema M.H."/>
            <person name="Devos D.P."/>
            <person name="Kaster A.-K."/>
            <person name="Ovreas L."/>
            <person name="Rohde M."/>
            <person name="Galperin M.Y."/>
            <person name="Jogler C."/>
        </authorList>
    </citation>
    <scope>NUCLEOTIDE SEQUENCE [LARGE SCALE GENOMIC DNA]</scope>
    <source>
        <strain evidence="1 2">EC9</strain>
    </source>
</reference>
<accession>A0A517LUH8</accession>
<sequence>MAVCRIQSNWRRFYRNLGESVRGLLANKSAAIGIIVKACRAWQPIGNQSGSVLPGFRGLCFPAGGLSELFNDAANRCLQIRIYPRLGNLIMSPRRSNCLVAPLLAFCLLNTGCASLALFPSDDSDAPNEATLHESPEAAMFRAVQTARQTNSIVLQVEGAEKPMRVIPLPTDGKTVFMNDLLRQAGLKSKYNGLDIVLLRSGAGEMDGVKMAVTFDSKTGRVSTGTDYALRPGDRVTVRKVLNSTIQNVLDGLIPPVARG</sequence>
<evidence type="ECO:0000313" key="2">
    <source>
        <dbReference type="Proteomes" id="UP000319557"/>
    </source>
</evidence>
<dbReference type="AlphaFoldDB" id="A0A517LUH8"/>
<evidence type="ECO:0000313" key="1">
    <source>
        <dbReference type="EMBL" id="QDS86281.1"/>
    </source>
</evidence>